<feature type="compositionally biased region" description="Polar residues" evidence="1">
    <location>
        <begin position="157"/>
        <end position="172"/>
    </location>
</feature>
<protein>
    <submittedName>
        <fullName evidence="2">Uncharacterized protein</fullName>
    </submittedName>
</protein>
<feature type="compositionally biased region" description="Basic and acidic residues" evidence="1">
    <location>
        <begin position="188"/>
        <end position="198"/>
    </location>
</feature>
<dbReference type="PANTHER" id="PTHR36339">
    <property type="entry name" value="F23A5.5"/>
    <property type="match status" value="1"/>
</dbReference>
<organism evidence="2 3">
    <name type="scientific">Lupinus angustifolius</name>
    <name type="common">Narrow-leaved blue lupine</name>
    <dbReference type="NCBI Taxonomy" id="3871"/>
    <lineage>
        <taxon>Eukaryota</taxon>
        <taxon>Viridiplantae</taxon>
        <taxon>Streptophyta</taxon>
        <taxon>Embryophyta</taxon>
        <taxon>Tracheophyta</taxon>
        <taxon>Spermatophyta</taxon>
        <taxon>Magnoliopsida</taxon>
        <taxon>eudicotyledons</taxon>
        <taxon>Gunneridae</taxon>
        <taxon>Pentapetalae</taxon>
        <taxon>rosids</taxon>
        <taxon>fabids</taxon>
        <taxon>Fabales</taxon>
        <taxon>Fabaceae</taxon>
        <taxon>Papilionoideae</taxon>
        <taxon>50 kb inversion clade</taxon>
        <taxon>genistoids sensu lato</taxon>
        <taxon>core genistoids</taxon>
        <taxon>Genisteae</taxon>
        <taxon>Lupinus</taxon>
    </lineage>
</organism>
<dbReference type="Gramene" id="OIW04956">
    <property type="protein sequence ID" value="OIW04956"/>
    <property type="gene ID" value="TanjilG_01152"/>
</dbReference>
<dbReference type="Proteomes" id="UP000188354">
    <property type="component" value="Chromosome LG09"/>
</dbReference>
<feature type="region of interest" description="Disordered" evidence="1">
    <location>
        <begin position="1"/>
        <end position="37"/>
    </location>
</feature>
<feature type="region of interest" description="Disordered" evidence="1">
    <location>
        <begin position="144"/>
        <end position="220"/>
    </location>
</feature>
<evidence type="ECO:0000313" key="3">
    <source>
        <dbReference type="Proteomes" id="UP000188354"/>
    </source>
</evidence>
<evidence type="ECO:0000313" key="2">
    <source>
        <dbReference type="EMBL" id="OIW04956.1"/>
    </source>
</evidence>
<name>A0A1J7GX56_LUPAN</name>
<feature type="region of interest" description="Disordered" evidence="1">
    <location>
        <begin position="55"/>
        <end position="127"/>
    </location>
</feature>
<dbReference type="EMBL" id="CM007369">
    <property type="protein sequence ID" value="OIW04956.1"/>
    <property type="molecule type" value="Genomic_DNA"/>
</dbReference>
<gene>
    <name evidence="2" type="ORF">TanjilG_01152</name>
</gene>
<evidence type="ECO:0000256" key="1">
    <source>
        <dbReference type="SAM" id="MobiDB-lite"/>
    </source>
</evidence>
<keyword evidence="3" id="KW-1185">Reference proteome</keyword>
<dbReference type="STRING" id="3871.A0A1J7GX56"/>
<feature type="compositionally biased region" description="Basic and acidic residues" evidence="1">
    <location>
        <begin position="109"/>
        <end position="119"/>
    </location>
</feature>
<feature type="compositionally biased region" description="Basic and acidic residues" evidence="1">
    <location>
        <begin position="76"/>
        <end position="100"/>
    </location>
</feature>
<reference evidence="2 3" key="1">
    <citation type="journal article" date="2017" name="Plant Biotechnol. J.">
        <title>A comprehensive draft genome sequence for lupin (Lupinus angustifolius), an emerging health food: insights into plant-microbe interactions and legume evolution.</title>
        <authorList>
            <person name="Hane J.K."/>
            <person name="Ming Y."/>
            <person name="Kamphuis L.G."/>
            <person name="Nelson M.N."/>
            <person name="Garg G."/>
            <person name="Atkins C.A."/>
            <person name="Bayer P.E."/>
            <person name="Bravo A."/>
            <person name="Bringans S."/>
            <person name="Cannon S."/>
            <person name="Edwards D."/>
            <person name="Foley R."/>
            <person name="Gao L.L."/>
            <person name="Harrison M.J."/>
            <person name="Huang W."/>
            <person name="Hurgobin B."/>
            <person name="Li S."/>
            <person name="Liu C.W."/>
            <person name="McGrath A."/>
            <person name="Morahan G."/>
            <person name="Murray J."/>
            <person name="Weller J."/>
            <person name="Jian J."/>
            <person name="Singh K.B."/>
        </authorList>
    </citation>
    <scope>NUCLEOTIDE SEQUENCE [LARGE SCALE GENOMIC DNA]</scope>
    <source>
        <strain evidence="3">cv. Tanjil</strain>
        <tissue evidence="2">Whole plant</tissue>
    </source>
</reference>
<accession>A0A1J7GX56</accession>
<dbReference type="OMA" id="RIRGMCT"/>
<sequence length="220" mass="24772">MFLQKTRSLCTNNNNIPKPTSISSTNPTKRNDIVSGERYKQLENLDMVTAAKILFNDDPPKKKKFGLDVAQKKKKRDEEEAKSREKEEEAKAKEREKEMELNPLEEEEAKEKEREKEAKSNPQLSEVKARLNKLEEAVKEIVVLSKNQVNDAEKKPSSSSVPSDTKNSSASNKVVEEDGFHKHHFPKPKPELGDERKHSIAPPNSSQDSKDQHQGGGGAS</sequence>
<feature type="compositionally biased region" description="Polar residues" evidence="1">
    <location>
        <begin position="1"/>
        <end position="28"/>
    </location>
</feature>
<dbReference type="PANTHER" id="PTHR36339:SF2">
    <property type="entry name" value="F23A5.5"/>
    <property type="match status" value="1"/>
</dbReference>
<dbReference type="AlphaFoldDB" id="A0A1J7GX56"/>
<proteinExistence type="predicted"/>